<proteinExistence type="predicted"/>
<gene>
    <name evidence="1" type="ORF">GA0070620_3023</name>
</gene>
<dbReference type="InterPro" id="IPR018727">
    <property type="entry name" value="DUF2267"/>
</dbReference>
<name>A0A1C3N4K0_9ACTN</name>
<keyword evidence="2" id="KW-1185">Reference proteome</keyword>
<sequence length="129" mass="13977">MAELKFFDKVAARAGVPDDTARSLTEATLRTLAERISGGQAAELADHVAHELRPLLARADVEEPDVFAYDEFVRRVAERAGVGPSLAERGAGAVLQTLHRVVGHREFEQAMAQLPTEIQALAQPVPQNP</sequence>
<accession>A0A1C3N4K0</accession>
<dbReference type="PATRIC" id="fig|307121.4.peg.3091"/>
<protein>
    <submittedName>
        <fullName evidence="1">Uncharacterized conserved protein, DUF2267 family</fullName>
    </submittedName>
</protein>
<evidence type="ECO:0000313" key="1">
    <source>
        <dbReference type="EMBL" id="SBV27504.1"/>
    </source>
</evidence>
<dbReference type="Gene3D" id="1.10.490.110">
    <property type="entry name" value="Uncharacterized conserved protein DUF2267"/>
    <property type="match status" value="1"/>
</dbReference>
<reference evidence="2" key="1">
    <citation type="submission" date="2016-06" db="EMBL/GenBank/DDBJ databases">
        <authorList>
            <person name="Varghese N."/>
        </authorList>
    </citation>
    <scope>NUCLEOTIDE SEQUENCE [LARGE SCALE GENOMIC DNA]</scope>
    <source>
        <strain evidence="2">DSM 45344</strain>
    </source>
</reference>
<dbReference type="Pfam" id="PF10025">
    <property type="entry name" value="DUF2267"/>
    <property type="match status" value="1"/>
</dbReference>
<dbReference type="EMBL" id="LT598496">
    <property type="protein sequence ID" value="SBV27504.1"/>
    <property type="molecule type" value="Genomic_DNA"/>
</dbReference>
<dbReference type="AlphaFoldDB" id="A0A1C3N4K0"/>
<evidence type="ECO:0000313" key="2">
    <source>
        <dbReference type="Proteomes" id="UP000199393"/>
    </source>
</evidence>
<organism evidence="1 2">
    <name type="scientific">Micromonospora krabiensis</name>
    <dbReference type="NCBI Taxonomy" id="307121"/>
    <lineage>
        <taxon>Bacteria</taxon>
        <taxon>Bacillati</taxon>
        <taxon>Actinomycetota</taxon>
        <taxon>Actinomycetes</taxon>
        <taxon>Micromonosporales</taxon>
        <taxon>Micromonosporaceae</taxon>
        <taxon>Micromonospora</taxon>
    </lineage>
</organism>
<dbReference type="InterPro" id="IPR038282">
    <property type="entry name" value="DUF2267_sf"/>
</dbReference>
<dbReference type="RefSeq" id="WP_091591322.1">
    <property type="nucleotide sequence ID" value="NZ_JBHRWG010000005.1"/>
</dbReference>
<dbReference type="Proteomes" id="UP000199393">
    <property type="component" value="Chromosome I"/>
</dbReference>
<dbReference type="OrthoDB" id="952780at2"/>
<dbReference type="STRING" id="307121.GA0070620_3023"/>